<dbReference type="AlphaFoldDB" id="A0A7V9Z9E0"/>
<name>A0A7V9Z9E0_9BACL</name>
<reference evidence="1 2" key="1">
    <citation type="submission" date="2020-07" db="EMBL/GenBank/DDBJ databases">
        <title>Genomic Encyclopedia of Type Strains, Phase IV (KMG-IV): sequencing the most valuable type-strain genomes for metagenomic binning, comparative biology and taxonomic classification.</title>
        <authorList>
            <person name="Goeker M."/>
        </authorList>
    </citation>
    <scope>NUCLEOTIDE SEQUENCE [LARGE SCALE GENOMIC DNA]</scope>
    <source>
        <strain evidence="1 2">DSM 15730</strain>
    </source>
</reference>
<dbReference type="EMBL" id="JACDUT010000013">
    <property type="protein sequence ID" value="MBA2876492.1"/>
    <property type="molecule type" value="Genomic_DNA"/>
</dbReference>
<evidence type="ECO:0000313" key="1">
    <source>
        <dbReference type="EMBL" id="MBA2876492.1"/>
    </source>
</evidence>
<sequence>MSKQDIDFVHQHAIDAYSAQHAGGGMKNITIAFSLIGLYYAVELGYTGKQVQRVHMLLSRRKYNWPSLQLPSKPYSLTVNDVLKEQPGKNRDAMLREWIYDVWQCWEHQHNWVKNISQSLLK</sequence>
<accession>A0A7V9Z9E0</accession>
<evidence type="ECO:0000313" key="2">
    <source>
        <dbReference type="Proteomes" id="UP000523087"/>
    </source>
</evidence>
<dbReference type="Pfam" id="PF19371">
    <property type="entry name" value="DUF5946"/>
    <property type="match status" value="1"/>
</dbReference>
<proteinExistence type="predicted"/>
<keyword evidence="2" id="KW-1185">Reference proteome</keyword>
<gene>
    <name evidence="1" type="ORF">HNR31_003310</name>
</gene>
<protein>
    <submittedName>
        <fullName evidence="1">Uncharacterized protein</fullName>
    </submittedName>
</protein>
<dbReference type="InterPro" id="IPR045990">
    <property type="entry name" value="DUF5946"/>
</dbReference>
<organism evidence="1 2">
    <name type="scientific">Thermaerobacillus caldiproteolyticus</name>
    <dbReference type="NCBI Taxonomy" id="247480"/>
    <lineage>
        <taxon>Bacteria</taxon>
        <taxon>Bacillati</taxon>
        <taxon>Bacillota</taxon>
        <taxon>Bacilli</taxon>
        <taxon>Bacillales</taxon>
        <taxon>Anoxybacillaceae</taxon>
        <taxon>Thermaerobacillus</taxon>
    </lineage>
</organism>
<comment type="caution">
    <text evidence="1">The sequence shown here is derived from an EMBL/GenBank/DDBJ whole genome shotgun (WGS) entry which is preliminary data.</text>
</comment>
<dbReference type="Proteomes" id="UP000523087">
    <property type="component" value="Unassembled WGS sequence"/>
</dbReference>